<evidence type="ECO:0008006" key="3">
    <source>
        <dbReference type="Google" id="ProtNLM"/>
    </source>
</evidence>
<keyword evidence="2" id="KW-1185">Reference proteome</keyword>
<feature type="non-terminal residue" evidence="1">
    <location>
        <position position="74"/>
    </location>
</feature>
<name>A0A392UHJ8_9FABA</name>
<evidence type="ECO:0000313" key="2">
    <source>
        <dbReference type="Proteomes" id="UP000265520"/>
    </source>
</evidence>
<proteinExistence type="predicted"/>
<accession>A0A392UHJ8</accession>
<evidence type="ECO:0000313" key="1">
    <source>
        <dbReference type="EMBL" id="MCI71916.1"/>
    </source>
</evidence>
<sequence length="74" mass="8260">MVTALKISRDLNSTTLEELTSSLRSYEIELNVDEPQKKAKSVALKCSAEPEKVYIPPSEVDELCSEDVEDEEVS</sequence>
<protein>
    <recommendedName>
        <fullName evidence="3">Gag-pol polyprotein</fullName>
    </recommendedName>
</protein>
<dbReference type="Proteomes" id="UP000265520">
    <property type="component" value="Unassembled WGS sequence"/>
</dbReference>
<comment type="caution">
    <text evidence="1">The sequence shown here is derived from an EMBL/GenBank/DDBJ whole genome shotgun (WGS) entry which is preliminary data.</text>
</comment>
<dbReference type="EMBL" id="LXQA010806696">
    <property type="protein sequence ID" value="MCI71916.1"/>
    <property type="molecule type" value="Genomic_DNA"/>
</dbReference>
<dbReference type="AlphaFoldDB" id="A0A392UHJ8"/>
<reference evidence="1 2" key="1">
    <citation type="journal article" date="2018" name="Front. Plant Sci.">
        <title>Red Clover (Trifolium pratense) and Zigzag Clover (T. medium) - A Picture of Genomic Similarities and Differences.</title>
        <authorList>
            <person name="Dluhosova J."/>
            <person name="Istvanek J."/>
            <person name="Nedelnik J."/>
            <person name="Repkova J."/>
        </authorList>
    </citation>
    <scope>NUCLEOTIDE SEQUENCE [LARGE SCALE GENOMIC DNA]</scope>
    <source>
        <strain evidence="2">cv. 10/8</strain>
        <tissue evidence="1">Leaf</tissue>
    </source>
</reference>
<organism evidence="1 2">
    <name type="scientific">Trifolium medium</name>
    <dbReference type="NCBI Taxonomy" id="97028"/>
    <lineage>
        <taxon>Eukaryota</taxon>
        <taxon>Viridiplantae</taxon>
        <taxon>Streptophyta</taxon>
        <taxon>Embryophyta</taxon>
        <taxon>Tracheophyta</taxon>
        <taxon>Spermatophyta</taxon>
        <taxon>Magnoliopsida</taxon>
        <taxon>eudicotyledons</taxon>
        <taxon>Gunneridae</taxon>
        <taxon>Pentapetalae</taxon>
        <taxon>rosids</taxon>
        <taxon>fabids</taxon>
        <taxon>Fabales</taxon>
        <taxon>Fabaceae</taxon>
        <taxon>Papilionoideae</taxon>
        <taxon>50 kb inversion clade</taxon>
        <taxon>NPAAA clade</taxon>
        <taxon>Hologalegina</taxon>
        <taxon>IRL clade</taxon>
        <taxon>Trifolieae</taxon>
        <taxon>Trifolium</taxon>
    </lineage>
</organism>